<dbReference type="InterPro" id="IPR050748">
    <property type="entry name" value="Glycosyltrans_8_dom-fam"/>
</dbReference>
<sequence length="366" mass="42876">MIPVIFAINQAYTRQLRVALLSLYRHAKEATQYQVYVLHYDVTIDSQELICAEQEKLHTRGALEFVRLSDEQYTKIPLVGRWGKETNFRLLLPELIPKGDKVIYLDTDVLVLADLADLFRTQLDDCWLAAAMEERAGYRNYTIASFMAQAEAQELTFVPQRSPYINAGVLVLNVALMREKDITPRALHLLARLPAHWFENSRYDFFLMPDQDILYYLAYQSSKGVRHLPDRYNHIVGYYYYKDMPKFASQEAYAHWLGYIDSLAGKHASQTWEDYQPAIIHYADSAPWSKRRGLVPYEALYRAYAKEIGWKLPNKWLINLITWAKRRFFYRKTTRDAWGRKGMALLALNMLMVGLVLMIMTIWLVF</sequence>
<reference evidence="5" key="1">
    <citation type="submission" date="2020-03" db="EMBL/GenBank/DDBJ databases">
        <title>Spirochaetal bacteria isolated from arthropods constitute a novel genus Entomospira genus novum within the order Spirochaetales.</title>
        <authorList>
            <person name="Grana-Miraglia L."/>
            <person name="Sikutova S."/>
            <person name="Fingerle V."/>
            <person name="Sing A."/>
            <person name="Castillo-Ramirez S."/>
            <person name="Margos G."/>
            <person name="Rudolf I."/>
        </authorList>
    </citation>
    <scope>NUCLEOTIDE SEQUENCE</scope>
    <source>
        <strain evidence="5">BR149</strain>
    </source>
</reference>
<protein>
    <submittedName>
        <fullName evidence="5">Glycosyltransferase family 8 protein</fullName>
    </submittedName>
</protein>
<feature type="transmembrane region" description="Helical" evidence="4">
    <location>
        <begin position="342"/>
        <end position="365"/>
    </location>
</feature>
<comment type="caution">
    <text evidence="5">The sequence shown here is derived from an EMBL/GenBank/DDBJ whole genome shotgun (WGS) entry which is preliminary data.</text>
</comment>
<dbReference type="PANTHER" id="PTHR13778">
    <property type="entry name" value="GLYCOSYLTRANSFERASE 8 DOMAIN-CONTAINING PROTEIN"/>
    <property type="match status" value="1"/>
</dbReference>
<keyword evidence="1" id="KW-0328">Glycosyltransferase</keyword>
<keyword evidence="6" id="KW-1185">Reference proteome</keyword>
<dbReference type="GO" id="GO:0046872">
    <property type="term" value="F:metal ion binding"/>
    <property type="evidence" value="ECO:0007669"/>
    <property type="project" value="UniProtKB-KW"/>
</dbReference>
<accession>A0A968GGH5</accession>
<dbReference type="RefSeq" id="WP_167695954.1">
    <property type="nucleotide sequence ID" value="NZ_CP118181.1"/>
</dbReference>
<evidence type="ECO:0000313" key="6">
    <source>
        <dbReference type="Proteomes" id="UP000778951"/>
    </source>
</evidence>
<dbReference type="SUPFAM" id="SSF53448">
    <property type="entry name" value="Nucleotide-diphospho-sugar transferases"/>
    <property type="match status" value="1"/>
</dbReference>
<dbReference type="Pfam" id="PF01501">
    <property type="entry name" value="Glyco_transf_8"/>
    <property type="match status" value="1"/>
</dbReference>
<gene>
    <name evidence="5" type="ORF">HCT48_06635</name>
</gene>
<evidence type="ECO:0000256" key="3">
    <source>
        <dbReference type="ARBA" id="ARBA00022723"/>
    </source>
</evidence>
<dbReference type="CDD" id="cd04194">
    <property type="entry name" value="GT8_A4GalT_like"/>
    <property type="match status" value="1"/>
</dbReference>
<evidence type="ECO:0000313" key="5">
    <source>
        <dbReference type="EMBL" id="NIZ69882.1"/>
    </source>
</evidence>
<dbReference type="AlphaFoldDB" id="A0A968GGH5"/>
<dbReference type="InterPro" id="IPR029044">
    <property type="entry name" value="Nucleotide-diphossugar_trans"/>
</dbReference>
<evidence type="ECO:0000256" key="2">
    <source>
        <dbReference type="ARBA" id="ARBA00022679"/>
    </source>
</evidence>
<dbReference type="Gene3D" id="3.90.550.10">
    <property type="entry name" value="Spore Coat Polysaccharide Biosynthesis Protein SpsA, Chain A"/>
    <property type="match status" value="1"/>
</dbReference>
<name>A0A968GGH5_9SPIO</name>
<proteinExistence type="predicted"/>
<dbReference type="GO" id="GO:0016757">
    <property type="term" value="F:glycosyltransferase activity"/>
    <property type="evidence" value="ECO:0007669"/>
    <property type="project" value="UniProtKB-KW"/>
</dbReference>
<organism evidence="5 6">
    <name type="scientific">Entomospira culicis</name>
    <dbReference type="NCBI Taxonomy" id="2719989"/>
    <lineage>
        <taxon>Bacteria</taxon>
        <taxon>Pseudomonadati</taxon>
        <taxon>Spirochaetota</taxon>
        <taxon>Spirochaetia</taxon>
        <taxon>Spirochaetales</taxon>
        <taxon>Spirochaetaceae</taxon>
        <taxon>Entomospira</taxon>
    </lineage>
</organism>
<evidence type="ECO:0000256" key="4">
    <source>
        <dbReference type="SAM" id="Phobius"/>
    </source>
</evidence>
<dbReference type="PANTHER" id="PTHR13778:SF47">
    <property type="entry name" value="LIPOPOLYSACCHARIDE 1,3-GALACTOSYLTRANSFERASE"/>
    <property type="match status" value="1"/>
</dbReference>
<evidence type="ECO:0000256" key="1">
    <source>
        <dbReference type="ARBA" id="ARBA00022676"/>
    </source>
</evidence>
<dbReference type="EMBL" id="JAATLM010000001">
    <property type="protein sequence ID" value="NIZ69882.1"/>
    <property type="molecule type" value="Genomic_DNA"/>
</dbReference>
<keyword evidence="4" id="KW-0472">Membrane</keyword>
<dbReference type="Proteomes" id="UP000778951">
    <property type="component" value="Unassembled WGS sequence"/>
</dbReference>
<keyword evidence="4" id="KW-1133">Transmembrane helix</keyword>
<keyword evidence="2" id="KW-0808">Transferase</keyword>
<keyword evidence="3" id="KW-0479">Metal-binding</keyword>
<dbReference type="InterPro" id="IPR002495">
    <property type="entry name" value="Glyco_trans_8"/>
</dbReference>
<keyword evidence="4" id="KW-0812">Transmembrane</keyword>